<sequence length="56" mass="6193">MNTQIMDIVEIINNIIIKLQVIITHIMVPHTINNPHGEGAICPATYSTLDLVEALI</sequence>
<keyword evidence="2" id="KW-1185">Reference proteome</keyword>
<name>A0ACB0Y2Y2_MELEN</name>
<dbReference type="Proteomes" id="UP001497535">
    <property type="component" value="Unassembled WGS sequence"/>
</dbReference>
<evidence type="ECO:0000313" key="2">
    <source>
        <dbReference type="Proteomes" id="UP001497535"/>
    </source>
</evidence>
<accession>A0ACB0Y2Y2</accession>
<organism evidence="1 2">
    <name type="scientific">Meloidogyne enterolobii</name>
    <name type="common">Root-knot nematode worm</name>
    <name type="synonym">Meloidogyne mayaguensis</name>
    <dbReference type="NCBI Taxonomy" id="390850"/>
    <lineage>
        <taxon>Eukaryota</taxon>
        <taxon>Metazoa</taxon>
        <taxon>Ecdysozoa</taxon>
        <taxon>Nematoda</taxon>
        <taxon>Chromadorea</taxon>
        <taxon>Rhabditida</taxon>
        <taxon>Tylenchina</taxon>
        <taxon>Tylenchomorpha</taxon>
        <taxon>Tylenchoidea</taxon>
        <taxon>Meloidogynidae</taxon>
        <taxon>Meloidogyninae</taxon>
        <taxon>Meloidogyne</taxon>
    </lineage>
</organism>
<protein>
    <submittedName>
        <fullName evidence="1">Uncharacterized protein</fullName>
    </submittedName>
</protein>
<reference evidence="1" key="1">
    <citation type="submission" date="2023-11" db="EMBL/GenBank/DDBJ databases">
        <authorList>
            <person name="Poullet M."/>
        </authorList>
    </citation>
    <scope>NUCLEOTIDE SEQUENCE</scope>
    <source>
        <strain evidence="1">E1834</strain>
    </source>
</reference>
<proteinExistence type="predicted"/>
<gene>
    <name evidence="1" type="ORF">MENTE1834_LOCUS6749</name>
</gene>
<dbReference type="EMBL" id="CAVMJV010000005">
    <property type="protein sequence ID" value="CAK5028909.1"/>
    <property type="molecule type" value="Genomic_DNA"/>
</dbReference>
<evidence type="ECO:0000313" key="1">
    <source>
        <dbReference type="EMBL" id="CAK5028909.1"/>
    </source>
</evidence>
<comment type="caution">
    <text evidence="1">The sequence shown here is derived from an EMBL/GenBank/DDBJ whole genome shotgun (WGS) entry which is preliminary data.</text>
</comment>